<keyword evidence="2" id="KW-1185">Reference proteome</keyword>
<sequence>MAEQAILATFKSPEDAEHAAKKLRSIGIETIQIDRVSSFPGEPTDELVNPLTGNIPSLGHMTLGTDFDGRNASVLAAADPAASGQSGELVSGEDILLTVVCEKDQVEKAVKIIKDAGGNT</sequence>
<evidence type="ECO:0000313" key="2">
    <source>
        <dbReference type="Proteomes" id="UP001057291"/>
    </source>
</evidence>
<evidence type="ECO:0008006" key="3">
    <source>
        <dbReference type="Google" id="ProtNLM"/>
    </source>
</evidence>
<gene>
    <name evidence="1" type="ORF">DNHGIG_14030</name>
</gene>
<evidence type="ECO:0000313" key="1">
    <source>
        <dbReference type="EMBL" id="GIM45854.1"/>
    </source>
</evidence>
<dbReference type="AlphaFoldDB" id="A0AAV4LDD6"/>
<organism evidence="1 2">
    <name type="scientific">Collibacillus ludicampi</name>
    <dbReference type="NCBI Taxonomy" id="2771369"/>
    <lineage>
        <taxon>Bacteria</taxon>
        <taxon>Bacillati</taxon>
        <taxon>Bacillota</taxon>
        <taxon>Bacilli</taxon>
        <taxon>Bacillales</taxon>
        <taxon>Alicyclobacillaceae</taxon>
        <taxon>Collibacillus</taxon>
    </lineage>
</organism>
<comment type="caution">
    <text evidence="1">The sequence shown here is derived from an EMBL/GenBank/DDBJ whole genome shotgun (WGS) entry which is preliminary data.</text>
</comment>
<accession>A0AAV4LDD6</accession>
<dbReference type="EMBL" id="BOQE01000001">
    <property type="protein sequence ID" value="GIM45854.1"/>
    <property type="molecule type" value="Genomic_DNA"/>
</dbReference>
<reference evidence="1" key="1">
    <citation type="journal article" date="2023" name="Int. J. Syst. Evol. Microbiol.">
        <title>Collibacillus ludicampi gen. nov., sp. nov., a new soil bacterium of the family Alicyclobacillaceae.</title>
        <authorList>
            <person name="Jojima T."/>
            <person name="Ioku Y."/>
            <person name="Fukuta Y."/>
            <person name="Shirasaka N."/>
            <person name="Matsumura Y."/>
            <person name="Mori M."/>
        </authorList>
    </citation>
    <scope>NUCLEOTIDE SEQUENCE</scope>
    <source>
        <strain evidence="1">TP075</strain>
    </source>
</reference>
<dbReference type="RefSeq" id="WP_282199019.1">
    <property type="nucleotide sequence ID" value="NZ_BOQE01000001.1"/>
</dbReference>
<proteinExistence type="predicted"/>
<protein>
    <recommendedName>
        <fullName evidence="3">General stress protein 17M-like domain-containing protein</fullName>
    </recommendedName>
</protein>
<name>A0AAV4LDD6_9BACL</name>
<dbReference type="Proteomes" id="UP001057291">
    <property type="component" value="Unassembled WGS sequence"/>
</dbReference>